<reference evidence="1 2" key="1">
    <citation type="submission" date="2014-07" db="EMBL/GenBank/DDBJ databases">
        <title>Isolation and characterization of Rhizobium leguminosarum phages from western Canadian soils and complete genome sequences of rhizobiophages vB_RleS_L338C and vB_RleM_P10VF.</title>
        <authorList>
            <person name="Restrepo-Cordoba M."/>
            <person name="Halmillawewa A.P."/>
            <person name="Perry B."/>
            <person name="Hynes M.F."/>
            <person name="Yost C.K."/>
        </authorList>
    </citation>
    <scope>NUCLEOTIDE SEQUENCE [LARGE SCALE GENOMIC DNA]</scope>
</reference>
<keyword evidence="2" id="KW-1185">Reference proteome</keyword>
<evidence type="ECO:0000313" key="2">
    <source>
        <dbReference type="Proteomes" id="UP000204140"/>
    </source>
</evidence>
<name>A0A076YIP1_9CAUD</name>
<organism evidence="1 2">
    <name type="scientific">Rhizobium phage vB_RleM_P10VF</name>
    <dbReference type="NCBI Taxonomy" id="1527770"/>
    <lineage>
        <taxon>Viruses</taxon>
        <taxon>Duplodnaviria</taxon>
        <taxon>Heunggongvirae</taxon>
        <taxon>Uroviricota</taxon>
        <taxon>Caudoviricetes</taxon>
        <taxon>Pootjesviridae</taxon>
        <taxon>Innesvirus</taxon>
        <taxon>Innesvirus P10VF</taxon>
    </lineage>
</organism>
<gene>
    <name evidence="1" type="ORF">P10VF_065</name>
</gene>
<protein>
    <submittedName>
        <fullName evidence="1">Putative recombination, repair and ssDNA binding protein</fullName>
    </submittedName>
</protein>
<dbReference type="Pfam" id="PF11056">
    <property type="entry name" value="UvsY"/>
    <property type="match status" value="1"/>
</dbReference>
<dbReference type="InterPro" id="IPR021289">
    <property type="entry name" value="UvsY"/>
</dbReference>
<dbReference type="RefSeq" id="YP_009099804.1">
    <property type="nucleotide sequence ID" value="NC_025429.1"/>
</dbReference>
<dbReference type="OrthoDB" id="16211at10239"/>
<proteinExistence type="predicted"/>
<dbReference type="EMBL" id="KM199770">
    <property type="protein sequence ID" value="AIK68278.1"/>
    <property type="molecule type" value="Genomic_DNA"/>
</dbReference>
<sequence length="151" mass="18017">MSEEPKSKFDQQIEDIITEWEQDSIFGHDISAETLRIPKLHSKYWSKLLRIRVKLAKVKQTFEDVEFKKTLFYTGRASAEEYKQNRMDFNIAKGELPLWMKADKELRILSYQIECLKELEKIHNEIISQINERKWHLQNIQNSEKFKAGIG</sequence>
<dbReference type="GeneID" id="22109614"/>
<dbReference type="Proteomes" id="UP000204140">
    <property type="component" value="Segment"/>
</dbReference>
<evidence type="ECO:0000313" key="1">
    <source>
        <dbReference type="EMBL" id="AIK68278.1"/>
    </source>
</evidence>
<dbReference type="KEGG" id="vg:22109614"/>
<accession>A0A076YIP1</accession>